<reference evidence="2" key="1">
    <citation type="submission" date="2023-03" db="EMBL/GenBank/DDBJ databases">
        <authorList>
            <person name="Julca I."/>
        </authorList>
    </citation>
    <scope>NUCLEOTIDE SEQUENCE</scope>
</reference>
<evidence type="ECO:0000259" key="1">
    <source>
        <dbReference type="SMART" id="SM00256"/>
    </source>
</evidence>
<dbReference type="NCBIfam" id="TIGR01640">
    <property type="entry name" value="F_box_assoc_1"/>
    <property type="match status" value="1"/>
</dbReference>
<keyword evidence="3" id="KW-1185">Reference proteome</keyword>
<dbReference type="InterPro" id="IPR036047">
    <property type="entry name" value="F-box-like_dom_sf"/>
</dbReference>
<protein>
    <submittedName>
        <fullName evidence="2">OLC1v1035071C1</fullName>
    </submittedName>
</protein>
<dbReference type="InterPro" id="IPR017451">
    <property type="entry name" value="F-box-assoc_interact_dom"/>
</dbReference>
<dbReference type="Pfam" id="PF00646">
    <property type="entry name" value="F-box"/>
    <property type="match status" value="1"/>
</dbReference>
<dbReference type="SMART" id="SM00256">
    <property type="entry name" value="FBOX"/>
    <property type="match status" value="1"/>
</dbReference>
<dbReference type="Proteomes" id="UP001161247">
    <property type="component" value="Chromosome 3"/>
</dbReference>
<dbReference type="AlphaFoldDB" id="A0AAV1CVC9"/>
<proteinExistence type="predicted"/>
<organism evidence="2 3">
    <name type="scientific">Oldenlandia corymbosa var. corymbosa</name>
    <dbReference type="NCBI Taxonomy" id="529605"/>
    <lineage>
        <taxon>Eukaryota</taxon>
        <taxon>Viridiplantae</taxon>
        <taxon>Streptophyta</taxon>
        <taxon>Embryophyta</taxon>
        <taxon>Tracheophyta</taxon>
        <taxon>Spermatophyta</taxon>
        <taxon>Magnoliopsida</taxon>
        <taxon>eudicotyledons</taxon>
        <taxon>Gunneridae</taxon>
        <taxon>Pentapetalae</taxon>
        <taxon>asterids</taxon>
        <taxon>lamiids</taxon>
        <taxon>Gentianales</taxon>
        <taxon>Rubiaceae</taxon>
        <taxon>Rubioideae</taxon>
        <taxon>Spermacoceae</taxon>
        <taxon>Hedyotis-Oldenlandia complex</taxon>
        <taxon>Oldenlandia</taxon>
    </lineage>
</organism>
<dbReference type="InterPro" id="IPR055290">
    <property type="entry name" value="At3g26010-like"/>
</dbReference>
<dbReference type="EMBL" id="OX459120">
    <property type="protein sequence ID" value="CAI9098427.1"/>
    <property type="molecule type" value="Genomic_DNA"/>
</dbReference>
<dbReference type="PANTHER" id="PTHR35546">
    <property type="entry name" value="F-BOX PROTEIN INTERACTION DOMAIN PROTEIN-RELATED"/>
    <property type="match status" value="1"/>
</dbReference>
<dbReference type="PANTHER" id="PTHR35546:SF130">
    <property type="entry name" value="EXPRESSED PROTEIN"/>
    <property type="match status" value="1"/>
</dbReference>
<dbReference type="SUPFAM" id="SSF69322">
    <property type="entry name" value="Tricorn protease domain 2"/>
    <property type="match status" value="1"/>
</dbReference>
<dbReference type="InterPro" id="IPR006527">
    <property type="entry name" value="F-box-assoc_dom_typ1"/>
</dbReference>
<dbReference type="Pfam" id="PF07734">
    <property type="entry name" value="FBA_1"/>
    <property type="match status" value="1"/>
</dbReference>
<evidence type="ECO:0000313" key="2">
    <source>
        <dbReference type="EMBL" id="CAI9098427.1"/>
    </source>
</evidence>
<sequence>MGPPNTKSTRNRSSPSAAAVIVGNDDLLIELLLYLPTKALIRFKSVSKRWFSLISSSHFCLLHTRRHRPTTAASALCLRKSPSDFYILPLFTKPSKMRSFKFNLTSDVIHESIAAANPNFRTKILQSCNGLFLLKVPQNTRNLPGDYYVYNPATHQNRFLSLNFLPQNNSQSQRRQGILGINLAYDPSNSLDYKIICVYPDPCSLYVYQVAVYDSKIQSWKLGNGAKSFLMPYDVKFCDGVYWNGKIHWIREKGRKLYHFDVDKDSVGRSMRLPWEGRWRGDHVSDTYYFGNSNGHLHFITMYLNQSSDSELRIFEMEDDCSGWSLRYRVDFNDIVYAYPEMRRREVDLRYGDTNDSAISVLGVVTGENGDSLLVFHVPGKVVAYKLKDKSFVDIVNLRRHHFSRKGLLKFGCYDAYEFIETLAPV</sequence>
<name>A0AAV1CVC9_OLDCO</name>
<accession>A0AAV1CVC9</accession>
<evidence type="ECO:0000313" key="3">
    <source>
        <dbReference type="Proteomes" id="UP001161247"/>
    </source>
</evidence>
<gene>
    <name evidence="2" type="ORF">OLC1_LOCUS8639</name>
</gene>
<dbReference type="SUPFAM" id="SSF81383">
    <property type="entry name" value="F-box domain"/>
    <property type="match status" value="1"/>
</dbReference>
<dbReference type="InterPro" id="IPR001810">
    <property type="entry name" value="F-box_dom"/>
</dbReference>
<feature type="domain" description="F-box" evidence="1">
    <location>
        <begin position="23"/>
        <end position="63"/>
    </location>
</feature>